<feature type="compositionally biased region" description="Polar residues" evidence="1">
    <location>
        <begin position="69"/>
        <end position="80"/>
    </location>
</feature>
<protein>
    <submittedName>
        <fullName evidence="4">Uncharacterized protein</fullName>
    </submittedName>
</protein>
<dbReference type="WBParaSite" id="MhA1_Contig325.frz3.gene9">
    <property type="protein sequence ID" value="MhA1_Contig325.frz3.gene9"/>
    <property type="gene ID" value="MhA1_Contig325.frz3.gene9"/>
</dbReference>
<feature type="region of interest" description="Disordered" evidence="1">
    <location>
        <begin position="63"/>
        <end position="113"/>
    </location>
</feature>
<evidence type="ECO:0000313" key="4">
    <source>
        <dbReference type="WBParaSite" id="MhA1_Contig325.frz3.gene9"/>
    </source>
</evidence>
<evidence type="ECO:0000256" key="1">
    <source>
        <dbReference type="SAM" id="MobiDB-lite"/>
    </source>
</evidence>
<keyword evidence="2" id="KW-0812">Transmembrane</keyword>
<evidence type="ECO:0000313" key="3">
    <source>
        <dbReference type="Proteomes" id="UP000095281"/>
    </source>
</evidence>
<name>A0A1I8BNI7_MELHA</name>
<reference evidence="4" key="1">
    <citation type="submission" date="2016-11" db="UniProtKB">
        <authorList>
            <consortium name="WormBaseParasite"/>
        </authorList>
    </citation>
    <scope>IDENTIFICATION</scope>
</reference>
<evidence type="ECO:0000256" key="2">
    <source>
        <dbReference type="SAM" id="Phobius"/>
    </source>
</evidence>
<feature type="compositionally biased region" description="Basic and acidic residues" evidence="1">
    <location>
        <begin position="100"/>
        <end position="110"/>
    </location>
</feature>
<feature type="compositionally biased region" description="Basic residues" evidence="1">
    <location>
        <begin position="81"/>
        <end position="99"/>
    </location>
</feature>
<proteinExistence type="predicted"/>
<keyword evidence="3" id="KW-1185">Reference proteome</keyword>
<organism evidence="3 4">
    <name type="scientific">Meloidogyne hapla</name>
    <name type="common">Root-knot nematode worm</name>
    <dbReference type="NCBI Taxonomy" id="6305"/>
    <lineage>
        <taxon>Eukaryota</taxon>
        <taxon>Metazoa</taxon>
        <taxon>Ecdysozoa</taxon>
        <taxon>Nematoda</taxon>
        <taxon>Chromadorea</taxon>
        <taxon>Rhabditida</taxon>
        <taxon>Tylenchina</taxon>
        <taxon>Tylenchomorpha</taxon>
        <taxon>Tylenchoidea</taxon>
        <taxon>Meloidogynidae</taxon>
        <taxon>Meloidogyninae</taxon>
        <taxon>Meloidogyne</taxon>
    </lineage>
</organism>
<sequence>MDADATLIADVPLTQMHLIFIVGGLFAVLLILCIIYCCCCRKKKEMPPPEFDFTIEEITAGKHLRKSQPVRQPQIVTPQNKKPKSEKKTKSKKPKKKKKGDGDPPPDKKGLAAGVVVPGTYEDIGPGAFEFSFKGRFNEKTIHRKDFYRTIRPTSKGKKD</sequence>
<feature type="transmembrane region" description="Helical" evidence="2">
    <location>
        <begin position="16"/>
        <end position="39"/>
    </location>
</feature>
<dbReference type="Proteomes" id="UP000095281">
    <property type="component" value="Unplaced"/>
</dbReference>
<keyword evidence="2" id="KW-0472">Membrane</keyword>
<accession>A0A1I8BNI7</accession>
<dbReference type="AlphaFoldDB" id="A0A1I8BNI7"/>
<keyword evidence="2" id="KW-1133">Transmembrane helix</keyword>